<evidence type="ECO:0000313" key="13">
    <source>
        <dbReference type="EMBL" id="OBX35240.1"/>
    </source>
</evidence>
<dbReference type="EMBL" id="MAJD01000002">
    <property type="protein sequence ID" value="OBX35240.1"/>
    <property type="molecule type" value="Genomic_DNA"/>
</dbReference>
<dbReference type="GO" id="GO:0000917">
    <property type="term" value="P:division septum assembly"/>
    <property type="evidence" value="ECO:0007669"/>
    <property type="project" value="UniProtKB-KW"/>
</dbReference>
<keyword evidence="5 13" id="KW-0132">Cell division</keyword>
<evidence type="ECO:0000256" key="3">
    <source>
        <dbReference type="ARBA" id="ARBA00015195"/>
    </source>
</evidence>
<dbReference type="Pfam" id="PF05164">
    <property type="entry name" value="ZapA"/>
    <property type="match status" value="1"/>
</dbReference>
<comment type="similarity">
    <text evidence="2">Belongs to the ZapA family. Type 1 subfamily.</text>
</comment>
<proteinExistence type="inferred from homology"/>
<feature type="region of interest" description="Disordered" evidence="12">
    <location>
        <begin position="74"/>
        <end position="99"/>
    </location>
</feature>
<evidence type="ECO:0000256" key="8">
    <source>
        <dbReference type="ARBA" id="ARBA00023306"/>
    </source>
</evidence>
<keyword evidence="8" id="KW-0131">Cell cycle</keyword>
<sequence length="99" mass="11035">MSDSSRPTIEITLLERQYVIACPPDEESKLERAARYLDRAMQGIHAQGKVVDREKVAIMAALNIANELLETQDEQRAGEQSLSELSQRLEKALADAPGR</sequence>
<dbReference type="GO" id="GO:0043093">
    <property type="term" value="P:FtsZ-dependent cytokinesis"/>
    <property type="evidence" value="ECO:0007669"/>
    <property type="project" value="TreeGrafter"/>
</dbReference>
<evidence type="ECO:0000256" key="6">
    <source>
        <dbReference type="ARBA" id="ARBA00023054"/>
    </source>
</evidence>
<name>A0A1B8NZ37_HALEL</name>
<dbReference type="GO" id="GO:0005829">
    <property type="term" value="C:cytosol"/>
    <property type="evidence" value="ECO:0007669"/>
    <property type="project" value="TreeGrafter"/>
</dbReference>
<evidence type="ECO:0000313" key="14">
    <source>
        <dbReference type="Proteomes" id="UP000092504"/>
    </source>
</evidence>
<evidence type="ECO:0000256" key="9">
    <source>
        <dbReference type="ARBA" id="ARBA00024910"/>
    </source>
</evidence>
<comment type="function">
    <text evidence="9">Activator of cell division through the inhibition of FtsZ GTPase activity, therefore promoting FtsZ assembly into bundles of protofilaments necessary for the formation of the division Z ring. It is recruited early at mid-cell but it is not essential for cell division.</text>
</comment>
<dbReference type="GO" id="GO:0030428">
    <property type="term" value="C:cell septum"/>
    <property type="evidence" value="ECO:0007669"/>
    <property type="project" value="TreeGrafter"/>
</dbReference>
<dbReference type="Gene3D" id="3.30.160.880">
    <property type="entry name" value="Cell division protein ZapA protomer, N-terminal domain"/>
    <property type="match status" value="1"/>
</dbReference>
<dbReference type="SUPFAM" id="SSF102829">
    <property type="entry name" value="Cell division protein ZapA-like"/>
    <property type="match status" value="1"/>
</dbReference>
<dbReference type="GeneID" id="91008214"/>
<dbReference type="Proteomes" id="UP000092504">
    <property type="component" value="Unassembled WGS sequence"/>
</dbReference>
<evidence type="ECO:0000256" key="2">
    <source>
        <dbReference type="ARBA" id="ARBA00010074"/>
    </source>
</evidence>
<comment type="subunit">
    <text evidence="10">Homodimer. Interacts with FtsZ.</text>
</comment>
<comment type="subcellular location">
    <subcellularLocation>
        <location evidence="1">Cytoplasm</location>
    </subcellularLocation>
</comment>
<dbReference type="PANTHER" id="PTHR34981">
    <property type="entry name" value="CELL DIVISION PROTEIN ZAPA"/>
    <property type="match status" value="1"/>
</dbReference>
<dbReference type="GO" id="GO:0000921">
    <property type="term" value="P:septin ring assembly"/>
    <property type="evidence" value="ECO:0007669"/>
    <property type="project" value="TreeGrafter"/>
</dbReference>
<comment type="caution">
    <text evidence="13">The sequence shown here is derived from an EMBL/GenBank/DDBJ whole genome shotgun (WGS) entry which is preliminary data.</text>
</comment>
<evidence type="ECO:0000256" key="12">
    <source>
        <dbReference type="SAM" id="MobiDB-lite"/>
    </source>
</evidence>
<dbReference type="OMA" id="NICYELH"/>
<accession>A0A1B8NZ37</accession>
<evidence type="ECO:0000256" key="5">
    <source>
        <dbReference type="ARBA" id="ARBA00022618"/>
    </source>
</evidence>
<reference evidence="13 14" key="1">
    <citation type="submission" date="2016-06" db="EMBL/GenBank/DDBJ databases">
        <title>Genome sequence of halotolerant plant growth promoting strain of Halomonas elongata HEK1 isolated from salterns of Rann of Kutch, Gujarat, India.</title>
        <authorList>
            <person name="Gaba S."/>
            <person name="Singh R.N."/>
            <person name="Abrol S."/>
            <person name="Kaushik R."/>
            <person name="Saxena A.K."/>
        </authorList>
    </citation>
    <scope>NUCLEOTIDE SEQUENCE [LARGE SCALE GENOMIC DNA]</scope>
    <source>
        <strain evidence="13 14">HEK1</strain>
    </source>
</reference>
<dbReference type="InterPro" id="IPR007838">
    <property type="entry name" value="Cell_div_ZapA-like"/>
</dbReference>
<feature type="compositionally biased region" description="Basic and acidic residues" evidence="12">
    <location>
        <begin position="87"/>
        <end position="99"/>
    </location>
</feature>
<keyword evidence="4" id="KW-0963">Cytoplasm</keyword>
<dbReference type="InterPro" id="IPR042233">
    <property type="entry name" value="Cell_div_ZapA_N"/>
</dbReference>
<dbReference type="PATRIC" id="fig|2746.7.peg.4437"/>
<organism evidence="13 14">
    <name type="scientific">Halomonas elongata</name>
    <dbReference type="NCBI Taxonomy" id="2746"/>
    <lineage>
        <taxon>Bacteria</taxon>
        <taxon>Pseudomonadati</taxon>
        <taxon>Pseudomonadota</taxon>
        <taxon>Gammaproteobacteria</taxon>
        <taxon>Oceanospirillales</taxon>
        <taxon>Halomonadaceae</taxon>
        <taxon>Halomonas</taxon>
    </lineage>
</organism>
<evidence type="ECO:0000256" key="1">
    <source>
        <dbReference type="ARBA" id="ARBA00004496"/>
    </source>
</evidence>
<evidence type="ECO:0000256" key="10">
    <source>
        <dbReference type="ARBA" id="ARBA00026068"/>
    </source>
</evidence>
<dbReference type="RefSeq" id="WP_013330781.1">
    <property type="nucleotide sequence ID" value="NZ_CP087224.1"/>
</dbReference>
<evidence type="ECO:0000256" key="7">
    <source>
        <dbReference type="ARBA" id="ARBA00023210"/>
    </source>
</evidence>
<dbReference type="InterPro" id="IPR036192">
    <property type="entry name" value="Cell_div_ZapA-like_sf"/>
</dbReference>
<dbReference type="PANTHER" id="PTHR34981:SF1">
    <property type="entry name" value="CELL DIVISION PROTEIN ZAPA"/>
    <property type="match status" value="1"/>
</dbReference>
<protein>
    <recommendedName>
        <fullName evidence="3">Cell division protein ZapA</fullName>
    </recommendedName>
    <alternativeName>
        <fullName evidence="11">Z ring-associated protein ZapA</fullName>
    </alternativeName>
</protein>
<keyword evidence="7" id="KW-0717">Septation</keyword>
<dbReference type="GO" id="GO:0032153">
    <property type="term" value="C:cell division site"/>
    <property type="evidence" value="ECO:0007669"/>
    <property type="project" value="TreeGrafter"/>
</dbReference>
<dbReference type="AlphaFoldDB" id="A0A1B8NZ37"/>
<keyword evidence="6" id="KW-0175">Coiled coil</keyword>
<dbReference type="Gene3D" id="1.20.5.50">
    <property type="match status" value="1"/>
</dbReference>
<evidence type="ECO:0000256" key="11">
    <source>
        <dbReference type="ARBA" id="ARBA00033158"/>
    </source>
</evidence>
<gene>
    <name evidence="13" type="primary">zapA</name>
    <name evidence="13" type="ORF">A8U91_04311</name>
</gene>
<evidence type="ECO:0000256" key="4">
    <source>
        <dbReference type="ARBA" id="ARBA00022490"/>
    </source>
</evidence>